<dbReference type="OrthoDB" id="7841298at2"/>
<dbReference type="STRING" id="53501.SAMN04488043_10322"/>
<evidence type="ECO:0000256" key="1">
    <source>
        <dbReference type="SAM" id="SignalP"/>
    </source>
</evidence>
<accession>A0A0N7LU44</accession>
<dbReference type="Pfam" id="PF09832">
    <property type="entry name" value="DUF2059"/>
    <property type="match status" value="1"/>
</dbReference>
<proteinExistence type="predicted"/>
<dbReference type="EMBL" id="CYSA01000003">
    <property type="protein sequence ID" value="CUH62466.1"/>
    <property type="molecule type" value="Genomic_DNA"/>
</dbReference>
<keyword evidence="4" id="KW-1185">Reference proteome</keyword>
<dbReference type="AlphaFoldDB" id="A0A0N7LU44"/>
<evidence type="ECO:0000313" key="3">
    <source>
        <dbReference type="EMBL" id="CUH62466.1"/>
    </source>
</evidence>
<evidence type="ECO:0000313" key="4">
    <source>
        <dbReference type="Proteomes" id="UP000051587"/>
    </source>
</evidence>
<keyword evidence="1" id="KW-0732">Signal</keyword>
<dbReference type="Proteomes" id="UP000051587">
    <property type="component" value="Unassembled WGS sequence"/>
</dbReference>
<name>A0A0N7LU44_THAGE</name>
<gene>
    <name evidence="3" type="ORF">TG4357_00122</name>
</gene>
<feature type="signal peptide" evidence="1">
    <location>
        <begin position="1"/>
        <end position="20"/>
    </location>
</feature>
<feature type="chain" id="PRO_5006015606" description="DUF2059 domain-containing protein" evidence="1">
    <location>
        <begin position="21"/>
        <end position="272"/>
    </location>
</feature>
<protein>
    <recommendedName>
        <fullName evidence="2">DUF2059 domain-containing protein</fullName>
    </recommendedName>
</protein>
<evidence type="ECO:0000259" key="2">
    <source>
        <dbReference type="Pfam" id="PF09832"/>
    </source>
</evidence>
<sequence length="272" mass="30428">MRKILFILSLFVLSAQSAVAASRIEIEALFDLLSMDAMFEVMREEGLVYSDDLADDMLPGGTGPGWQNIARRIHDPAKMRTIVQAEFEASFGDADAAPLLDFFASETGQKIVALEVQTRRAFLDEAVSDKALELFHERQEPYDPHLQAIADYVEANELIEYNVTGALNSNFMFYRGLVEGGAFAMSEQDILREVWTGEDDTRVETRDWLFSFLMVAYEPLNVEAIASYVDLSKTTEGQALNRALFAGFDEMYKAISLSLGMALARQMQGETL</sequence>
<feature type="domain" description="DUF2059" evidence="2">
    <location>
        <begin position="78"/>
        <end position="131"/>
    </location>
</feature>
<dbReference type="InterPro" id="IPR018637">
    <property type="entry name" value="DUF2059"/>
</dbReference>
<organism evidence="3 4">
    <name type="scientific">Thalassovita gelatinovora</name>
    <name type="common">Thalassobius gelatinovorus</name>
    <dbReference type="NCBI Taxonomy" id="53501"/>
    <lineage>
        <taxon>Bacteria</taxon>
        <taxon>Pseudomonadati</taxon>
        <taxon>Pseudomonadota</taxon>
        <taxon>Alphaproteobacteria</taxon>
        <taxon>Rhodobacterales</taxon>
        <taxon>Roseobacteraceae</taxon>
        <taxon>Thalassovita</taxon>
    </lineage>
</organism>
<dbReference type="RefSeq" id="WP_058260935.1">
    <property type="nucleotide sequence ID" value="NZ_CP051181.1"/>
</dbReference>
<reference evidence="3 4" key="1">
    <citation type="submission" date="2015-09" db="EMBL/GenBank/DDBJ databases">
        <authorList>
            <consortium name="Swine Surveillance"/>
        </authorList>
    </citation>
    <scope>NUCLEOTIDE SEQUENCE [LARGE SCALE GENOMIC DNA]</scope>
    <source>
        <strain evidence="3 4">CECT 4357</strain>
    </source>
</reference>